<dbReference type="AlphaFoldDB" id="A0A1H8W5Q8"/>
<organism evidence="1 2">
    <name type="scientific">Halogranum amylolyticum</name>
    <dbReference type="NCBI Taxonomy" id="660520"/>
    <lineage>
        <taxon>Archaea</taxon>
        <taxon>Methanobacteriati</taxon>
        <taxon>Methanobacteriota</taxon>
        <taxon>Stenosarchaea group</taxon>
        <taxon>Halobacteria</taxon>
        <taxon>Halobacteriales</taxon>
        <taxon>Haloferacaceae</taxon>
    </lineage>
</organism>
<keyword evidence="2" id="KW-1185">Reference proteome</keyword>
<name>A0A1H8W5Q8_9EURY</name>
<protein>
    <submittedName>
        <fullName evidence="1">Uncharacterized protein</fullName>
    </submittedName>
</protein>
<dbReference type="RefSeq" id="WP_089827589.1">
    <property type="nucleotide sequence ID" value="NZ_FODV01000024.1"/>
</dbReference>
<proteinExistence type="predicted"/>
<evidence type="ECO:0000313" key="1">
    <source>
        <dbReference type="EMBL" id="SEP22939.1"/>
    </source>
</evidence>
<sequence length="152" mass="17476">MVRTLKTARQDVYKRLVENDENDDAIFKYNYELFSLGAIFGFFHGDRKTDYEGWSQDFVNTADISNDEHRQTIDLVYQLVKIETGEVEETAVWTAVLEYADRGVELIDESVTTQEDFDLVGIVQGAQPEEWETRLINSVGDPNELEGVRSRS</sequence>
<gene>
    <name evidence="1" type="ORF">SAMN04487948_1243</name>
</gene>
<accession>A0A1H8W5Q8</accession>
<dbReference type="OrthoDB" id="350397at2157"/>
<dbReference type="EMBL" id="FODV01000024">
    <property type="protein sequence ID" value="SEP22939.1"/>
    <property type="molecule type" value="Genomic_DNA"/>
</dbReference>
<evidence type="ECO:0000313" key="2">
    <source>
        <dbReference type="Proteomes" id="UP000199126"/>
    </source>
</evidence>
<reference evidence="2" key="1">
    <citation type="submission" date="2016-10" db="EMBL/GenBank/DDBJ databases">
        <authorList>
            <person name="Varghese N."/>
            <person name="Submissions S."/>
        </authorList>
    </citation>
    <scope>NUCLEOTIDE SEQUENCE [LARGE SCALE GENOMIC DNA]</scope>
    <source>
        <strain evidence="2">CGMCC 1.10121</strain>
    </source>
</reference>
<dbReference type="Proteomes" id="UP000199126">
    <property type="component" value="Unassembled WGS sequence"/>
</dbReference>